<protein>
    <submittedName>
        <fullName evidence="1">Uncharacterized protein</fullName>
    </submittedName>
</protein>
<keyword evidence="2" id="KW-1185">Reference proteome</keyword>
<dbReference type="AlphaFoldDB" id="A0A2L2SWY2"/>
<accession>A0A2L2SWY2</accession>
<evidence type="ECO:0000313" key="2">
    <source>
        <dbReference type="Proteomes" id="UP000245910"/>
    </source>
</evidence>
<organism evidence="1 2">
    <name type="scientific">Fusarium venenatum</name>
    <dbReference type="NCBI Taxonomy" id="56646"/>
    <lineage>
        <taxon>Eukaryota</taxon>
        <taxon>Fungi</taxon>
        <taxon>Dikarya</taxon>
        <taxon>Ascomycota</taxon>
        <taxon>Pezizomycotina</taxon>
        <taxon>Sordariomycetes</taxon>
        <taxon>Hypocreomycetidae</taxon>
        <taxon>Hypocreales</taxon>
        <taxon>Nectriaceae</taxon>
        <taxon>Fusarium</taxon>
    </lineage>
</organism>
<dbReference type="Proteomes" id="UP000245910">
    <property type="component" value="Chromosome II"/>
</dbReference>
<dbReference type="EMBL" id="LN649230">
    <property type="protein sequence ID" value="CEI61278.1"/>
    <property type="molecule type" value="Genomic_DNA"/>
</dbReference>
<reference evidence="2" key="1">
    <citation type="submission" date="2014-10" db="EMBL/GenBank/DDBJ databases">
        <authorList>
            <person name="King R."/>
        </authorList>
    </citation>
    <scope>NUCLEOTIDE SEQUENCE [LARGE SCALE GENOMIC DNA]</scope>
    <source>
        <strain evidence="2">A3/5</strain>
    </source>
</reference>
<name>A0A2L2SWY2_9HYPO</name>
<evidence type="ECO:0000313" key="1">
    <source>
        <dbReference type="EMBL" id="CEI61278.1"/>
    </source>
</evidence>
<proteinExistence type="predicted"/>
<sequence>MKYDGGCWGTTTNECSGDVMKTTAWFHEVQSLKSAYMPGIA</sequence>